<gene>
    <name evidence="1" type="ORF">Pla111_02940</name>
</gene>
<organism evidence="1 2">
    <name type="scientific">Botrimarina hoheduenensis</name>
    <dbReference type="NCBI Taxonomy" id="2528000"/>
    <lineage>
        <taxon>Bacteria</taxon>
        <taxon>Pseudomonadati</taxon>
        <taxon>Planctomycetota</taxon>
        <taxon>Planctomycetia</taxon>
        <taxon>Pirellulales</taxon>
        <taxon>Lacipirellulaceae</taxon>
        <taxon>Botrimarina</taxon>
    </lineage>
</organism>
<dbReference type="AlphaFoldDB" id="A0A5C5WEE4"/>
<keyword evidence="2" id="KW-1185">Reference proteome</keyword>
<proteinExistence type="predicted"/>
<dbReference type="EMBL" id="SJPH01000001">
    <property type="protein sequence ID" value="TWT48523.1"/>
    <property type="molecule type" value="Genomic_DNA"/>
</dbReference>
<reference evidence="1 2" key="1">
    <citation type="submission" date="2019-02" db="EMBL/GenBank/DDBJ databases">
        <title>Deep-cultivation of Planctomycetes and their phenomic and genomic characterization uncovers novel biology.</title>
        <authorList>
            <person name="Wiegand S."/>
            <person name="Jogler M."/>
            <person name="Boedeker C."/>
            <person name="Pinto D."/>
            <person name="Vollmers J."/>
            <person name="Rivas-Marin E."/>
            <person name="Kohn T."/>
            <person name="Peeters S.H."/>
            <person name="Heuer A."/>
            <person name="Rast P."/>
            <person name="Oberbeckmann S."/>
            <person name="Bunk B."/>
            <person name="Jeske O."/>
            <person name="Meyerdierks A."/>
            <person name="Storesund J.E."/>
            <person name="Kallscheuer N."/>
            <person name="Luecker S."/>
            <person name="Lage O.M."/>
            <person name="Pohl T."/>
            <person name="Merkel B.J."/>
            <person name="Hornburger P."/>
            <person name="Mueller R.-W."/>
            <person name="Bruemmer F."/>
            <person name="Labrenz M."/>
            <person name="Spormann A.M."/>
            <person name="Op Den Camp H."/>
            <person name="Overmann J."/>
            <person name="Amann R."/>
            <person name="Jetten M.S.M."/>
            <person name="Mascher T."/>
            <person name="Medema M.H."/>
            <person name="Devos D.P."/>
            <person name="Kaster A.-K."/>
            <person name="Ovreas L."/>
            <person name="Rohde M."/>
            <person name="Galperin M.Y."/>
            <person name="Jogler C."/>
        </authorList>
    </citation>
    <scope>NUCLEOTIDE SEQUENCE [LARGE SCALE GENOMIC DNA]</scope>
    <source>
        <strain evidence="1 2">Pla111</strain>
    </source>
</reference>
<evidence type="ECO:0000313" key="2">
    <source>
        <dbReference type="Proteomes" id="UP000318995"/>
    </source>
</evidence>
<protein>
    <submittedName>
        <fullName evidence="1">Uncharacterized protein</fullName>
    </submittedName>
</protein>
<sequence length="30" mass="3286">MWTALASYAAETAQSLFLLPDLQSDPNYAP</sequence>
<dbReference type="Proteomes" id="UP000318995">
    <property type="component" value="Unassembled WGS sequence"/>
</dbReference>
<comment type="caution">
    <text evidence="1">The sequence shown here is derived from an EMBL/GenBank/DDBJ whole genome shotgun (WGS) entry which is preliminary data.</text>
</comment>
<accession>A0A5C5WEE4</accession>
<name>A0A5C5WEE4_9BACT</name>
<evidence type="ECO:0000313" key="1">
    <source>
        <dbReference type="EMBL" id="TWT48523.1"/>
    </source>
</evidence>